<evidence type="ECO:0000259" key="10">
    <source>
        <dbReference type="Pfam" id="PF04316"/>
    </source>
</evidence>
<proteinExistence type="inferred from homology"/>
<evidence type="ECO:0000256" key="7">
    <source>
        <dbReference type="ARBA" id="ARBA00024739"/>
    </source>
</evidence>
<evidence type="ECO:0000313" key="11">
    <source>
        <dbReference type="EMBL" id="NKI16750.1"/>
    </source>
</evidence>
<comment type="function">
    <text evidence="7">Responsible for the coupling of flagellin expression to flagellar assembly by preventing expression of the flagellin genes when a component of the middle class of proteins is defective. It negatively regulates flagellar genes by inhibiting the activity of FliA by directly binding to FliA.</text>
</comment>
<accession>A0ABX1GC81</accession>
<comment type="caution">
    <text evidence="11">The sequence shown here is derived from an EMBL/GenBank/DDBJ whole genome shotgun (WGS) entry which is preliminary data.</text>
</comment>
<dbReference type="Pfam" id="PF04316">
    <property type="entry name" value="FlgM"/>
    <property type="match status" value="1"/>
</dbReference>
<dbReference type="Proteomes" id="UP000765845">
    <property type="component" value="Unassembled WGS sequence"/>
</dbReference>
<comment type="similarity">
    <text evidence="1">Belongs to the FlgM family.</text>
</comment>
<evidence type="ECO:0000256" key="5">
    <source>
        <dbReference type="ARBA" id="ARBA00023015"/>
    </source>
</evidence>
<keyword evidence="4" id="KW-1005">Bacterial flagellum biogenesis</keyword>
<dbReference type="InterPro" id="IPR031316">
    <property type="entry name" value="FlgM_C"/>
</dbReference>
<keyword evidence="3" id="KW-0678">Repressor</keyword>
<evidence type="ECO:0000256" key="8">
    <source>
        <dbReference type="ARBA" id="ARBA00030117"/>
    </source>
</evidence>
<keyword evidence="11" id="KW-0282">Flagellum</keyword>
<dbReference type="InterPro" id="IPR035890">
    <property type="entry name" value="Anti-sigma-28_factor_FlgM_sf"/>
</dbReference>
<evidence type="ECO:0000256" key="2">
    <source>
        <dbReference type="ARBA" id="ARBA00017823"/>
    </source>
</evidence>
<evidence type="ECO:0000256" key="1">
    <source>
        <dbReference type="ARBA" id="ARBA00005322"/>
    </source>
</evidence>
<organism evidence="11 12">
    <name type="scientific">Spongiibacter thalassae</name>
    <dbReference type="NCBI Taxonomy" id="2721624"/>
    <lineage>
        <taxon>Bacteria</taxon>
        <taxon>Pseudomonadati</taxon>
        <taxon>Pseudomonadota</taxon>
        <taxon>Gammaproteobacteria</taxon>
        <taxon>Cellvibrionales</taxon>
        <taxon>Spongiibacteraceae</taxon>
        <taxon>Spongiibacter</taxon>
    </lineage>
</organism>
<dbReference type="InterPro" id="IPR007412">
    <property type="entry name" value="FlgM"/>
</dbReference>
<keyword evidence="5" id="KW-0805">Transcription regulation</keyword>
<dbReference type="SUPFAM" id="SSF101498">
    <property type="entry name" value="Anti-sigma factor FlgM"/>
    <property type="match status" value="1"/>
</dbReference>
<name>A0ABX1GC81_9GAMM</name>
<keyword evidence="11" id="KW-0969">Cilium</keyword>
<dbReference type="NCBIfam" id="TIGR03824">
    <property type="entry name" value="FlgM_jcvi"/>
    <property type="match status" value="1"/>
</dbReference>
<sequence>MVDRIDSSSLNQARKLDTSRSGAATKSTGAAPVSPMPQRESTVETSLLQRTSAEIANSDGVDRQKVEEIKNAIRNGEFSVDADEVAKAFIDLEMLTSR</sequence>
<reference evidence="11 12" key="1">
    <citation type="submission" date="2020-04" db="EMBL/GenBank/DDBJ databases">
        <authorList>
            <person name="Yoon J."/>
        </authorList>
    </citation>
    <scope>NUCLEOTIDE SEQUENCE [LARGE SCALE GENOMIC DNA]</scope>
    <source>
        <strain evidence="11 12">KMU-166</strain>
    </source>
</reference>
<protein>
    <recommendedName>
        <fullName evidence="2">Negative regulator of flagellin synthesis</fullName>
    </recommendedName>
    <alternativeName>
        <fullName evidence="8">Anti-sigma-28 factor</fullName>
    </alternativeName>
</protein>
<evidence type="ECO:0000256" key="4">
    <source>
        <dbReference type="ARBA" id="ARBA00022795"/>
    </source>
</evidence>
<evidence type="ECO:0000313" key="12">
    <source>
        <dbReference type="Proteomes" id="UP000765845"/>
    </source>
</evidence>
<feature type="domain" description="Anti-sigma-28 factor FlgM C-terminal" evidence="10">
    <location>
        <begin position="45"/>
        <end position="90"/>
    </location>
</feature>
<dbReference type="EMBL" id="JAAWWK010000002">
    <property type="protein sequence ID" value="NKI16750.1"/>
    <property type="molecule type" value="Genomic_DNA"/>
</dbReference>
<feature type="compositionally biased region" description="Polar residues" evidence="9">
    <location>
        <begin position="19"/>
        <end position="28"/>
    </location>
</feature>
<keyword evidence="12" id="KW-1185">Reference proteome</keyword>
<evidence type="ECO:0000256" key="6">
    <source>
        <dbReference type="ARBA" id="ARBA00023163"/>
    </source>
</evidence>
<gene>
    <name evidence="11" type="primary">flgM</name>
    <name evidence="11" type="ORF">HCU74_04865</name>
</gene>
<dbReference type="RefSeq" id="WP_168449301.1">
    <property type="nucleotide sequence ID" value="NZ_JAAWWK010000002.1"/>
</dbReference>
<feature type="region of interest" description="Disordered" evidence="9">
    <location>
        <begin position="1"/>
        <end position="46"/>
    </location>
</feature>
<keyword evidence="11" id="KW-0966">Cell projection</keyword>
<keyword evidence="6" id="KW-0804">Transcription</keyword>
<evidence type="ECO:0000256" key="3">
    <source>
        <dbReference type="ARBA" id="ARBA00022491"/>
    </source>
</evidence>
<evidence type="ECO:0000256" key="9">
    <source>
        <dbReference type="SAM" id="MobiDB-lite"/>
    </source>
</evidence>